<dbReference type="InterPro" id="IPR001249">
    <property type="entry name" value="AcCoA_biotinCC"/>
</dbReference>
<dbReference type="InterPro" id="IPR011053">
    <property type="entry name" value="Single_hybrid_motif"/>
</dbReference>
<reference evidence="10 11" key="1">
    <citation type="submission" date="2023-07" db="EMBL/GenBank/DDBJ databases">
        <title>Genomic Encyclopedia of Type Strains, Phase IV (KMG-IV): sequencing the most valuable type-strain genomes for metagenomic binning, comparative biology and taxonomic classification.</title>
        <authorList>
            <person name="Goeker M."/>
        </authorList>
    </citation>
    <scope>NUCLEOTIDE SEQUENCE [LARGE SCALE GENOMIC DNA]</scope>
    <source>
        <strain evidence="10 11">DSM 1400</strain>
    </source>
</reference>
<dbReference type="PRINTS" id="PR01071">
    <property type="entry name" value="ACOABIOTINCC"/>
</dbReference>
<dbReference type="InterPro" id="IPR050709">
    <property type="entry name" value="Biotin_Carboxyl_Carrier/Decarb"/>
</dbReference>
<keyword evidence="11" id="KW-1185">Reference proteome</keyword>
<name>A0ABU0JXV2_HATLI</name>
<keyword evidence="6 8" id="KW-0275">Fatty acid biosynthesis</keyword>
<evidence type="ECO:0000313" key="10">
    <source>
        <dbReference type="EMBL" id="MDQ0480747.1"/>
    </source>
</evidence>
<keyword evidence="5 8" id="KW-0443">Lipid metabolism</keyword>
<dbReference type="InterPro" id="IPR001882">
    <property type="entry name" value="Biotin_BS"/>
</dbReference>
<proteinExistence type="predicted"/>
<evidence type="ECO:0000313" key="11">
    <source>
        <dbReference type="Proteomes" id="UP001224418"/>
    </source>
</evidence>
<dbReference type="CDD" id="cd06850">
    <property type="entry name" value="biotinyl_domain"/>
    <property type="match status" value="1"/>
</dbReference>
<comment type="caution">
    <text evidence="10">The sequence shown here is derived from an EMBL/GenBank/DDBJ whole genome shotgun (WGS) entry which is preliminary data.</text>
</comment>
<dbReference type="PROSITE" id="PS50968">
    <property type="entry name" value="BIOTINYL_LIPOYL"/>
    <property type="match status" value="1"/>
</dbReference>
<evidence type="ECO:0000256" key="7">
    <source>
        <dbReference type="ARBA" id="ARBA00023267"/>
    </source>
</evidence>
<evidence type="ECO:0000256" key="2">
    <source>
        <dbReference type="ARBA" id="ARBA00017562"/>
    </source>
</evidence>
<evidence type="ECO:0000256" key="3">
    <source>
        <dbReference type="ARBA" id="ARBA00022516"/>
    </source>
</evidence>
<dbReference type="RefSeq" id="WP_111940576.1">
    <property type="nucleotide sequence ID" value="NZ_BAAACJ010000049.1"/>
</dbReference>
<keyword evidence="7 8" id="KW-0092">Biotin</keyword>
<dbReference type="Gene3D" id="2.40.50.100">
    <property type="match status" value="1"/>
</dbReference>
<evidence type="ECO:0000259" key="9">
    <source>
        <dbReference type="PROSITE" id="PS50968"/>
    </source>
</evidence>
<dbReference type="InterPro" id="IPR000089">
    <property type="entry name" value="Biotin_lipoyl"/>
</dbReference>
<dbReference type="SUPFAM" id="SSF51230">
    <property type="entry name" value="Single hybrid motif"/>
    <property type="match status" value="1"/>
</dbReference>
<keyword evidence="4 8" id="KW-0276">Fatty acid metabolism</keyword>
<protein>
    <recommendedName>
        <fullName evidence="2 8">Biotin carboxyl carrier protein of acetyl-CoA carboxylase</fullName>
    </recommendedName>
</protein>
<evidence type="ECO:0000256" key="5">
    <source>
        <dbReference type="ARBA" id="ARBA00023098"/>
    </source>
</evidence>
<gene>
    <name evidence="10" type="ORF">QOZ93_002497</name>
</gene>
<evidence type="ECO:0000256" key="1">
    <source>
        <dbReference type="ARBA" id="ARBA00005194"/>
    </source>
</evidence>
<dbReference type="EMBL" id="JAUSWN010000027">
    <property type="protein sequence ID" value="MDQ0480747.1"/>
    <property type="molecule type" value="Genomic_DNA"/>
</dbReference>
<dbReference type="PANTHER" id="PTHR45266">
    <property type="entry name" value="OXALOACETATE DECARBOXYLASE ALPHA CHAIN"/>
    <property type="match status" value="1"/>
</dbReference>
<accession>A0ABU0JXV2</accession>
<feature type="domain" description="Lipoyl-binding" evidence="9">
    <location>
        <begin position="103"/>
        <end position="179"/>
    </location>
</feature>
<sequence>MDYKEIENLIKVLDKSKFNYIEIKNHGFAITLGNEVPKYNSNNNTEESKINIEEKVTEQVKDEEKNCLSNKTKIKEDTQEKKCEISQEQVIKEECKQDEDTDLEDVVSPIVGTFYSSPSPDEKVFVNVGQKVKKGETLCIIEAMKLMNEINAQFDCEIVEVLVQNEEMVEFNQSLFKVKKM</sequence>
<evidence type="ECO:0000256" key="4">
    <source>
        <dbReference type="ARBA" id="ARBA00022832"/>
    </source>
</evidence>
<dbReference type="PROSITE" id="PS00188">
    <property type="entry name" value="BIOTIN"/>
    <property type="match status" value="1"/>
</dbReference>
<comment type="function">
    <text evidence="8">This protein is a component of the acetyl coenzyme A carboxylase complex; first, biotin carboxylase catalyzes the carboxylation of the carrier protein and then the transcarboxylase transfers the carboxyl group to form malonyl-CoA.</text>
</comment>
<dbReference type="Pfam" id="PF00364">
    <property type="entry name" value="Biotin_lipoyl"/>
    <property type="match status" value="1"/>
</dbReference>
<comment type="pathway">
    <text evidence="1 8">Lipid metabolism; fatty acid biosynthesis.</text>
</comment>
<keyword evidence="3 8" id="KW-0444">Lipid biosynthesis</keyword>
<dbReference type="PANTHER" id="PTHR45266:SF3">
    <property type="entry name" value="OXALOACETATE DECARBOXYLASE ALPHA CHAIN"/>
    <property type="match status" value="1"/>
</dbReference>
<dbReference type="NCBIfam" id="TIGR00531">
    <property type="entry name" value="BCCP"/>
    <property type="match status" value="1"/>
</dbReference>
<evidence type="ECO:0000256" key="8">
    <source>
        <dbReference type="RuleBase" id="RU364072"/>
    </source>
</evidence>
<evidence type="ECO:0000256" key="6">
    <source>
        <dbReference type="ARBA" id="ARBA00023160"/>
    </source>
</evidence>
<dbReference type="Proteomes" id="UP001224418">
    <property type="component" value="Unassembled WGS sequence"/>
</dbReference>
<organism evidence="10 11">
    <name type="scientific">Hathewaya limosa</name>
    <name type="common">Clostridium limosum</name>
    <dbReference type="NCBI Taxonomy" id="1536"/>
    <lineage>
        <taxon>Bacteria</taxon>
        <taxon>Bacillati</taxon>
        <taxon>Bacillota</taxon>
        <taxon>Clostridia</taxon>
        <taxon>Eubacteriales</taxon>
        <taxon>Clostridiaceae</taxon>
        <taxon>Hathewaya</taxon>
    </lineage>
</organism>